<comment type="caution">
    <text evidence="1">The sequence shown here is derived from an EMBL/GenBank/DDBJ whole genome shotgun (WGS) entry which is preliminary data.</text>
</comment>
<gene>
    <name evidence="1" type="ORF">FHX73_19261</name>
</gene>
<dbReference type="PROSITE" id="PS51318">
    <property type="entry name" value="TAT"/>
    <property type="match status" value="1"/>
</dbReference>
<dbReference type="AlphaFoldDB" id="A0A561S9T5"/>
<name>A0A561S9T5_9ACTN</name>
<evidence type="ECO:0000313" key="1">
    <source>
        <dbReference type="EMBL" id="TWF71630.1"/>
    </source>
</evidence>
<sequence>MDEMPEGRTHWRRALLVALPALLAAGGIGSALAGGALASGLLIQSGAIQLTTSSLYGTHYAAALVDQPYETATGTTGTAHPLRMGFANGLLNGLCLAQQQQFLGATYTLMITLGDGNPGTWEITTQNTVLDLRTATGVLDMDGLVDLNINGPDVTTITGANGVPVPNPLLSPENRFGIQAGYAKFDQVTATVDDLQVPGLLTTPGLTISVHPGTVSCPPPPAPTGTPGTP</sequence>
<accession>A0A561S9T5</accession>
<dbReference type="InterPro" id="IPR006311">
    <property type="entry name" value="TAT_signal"/>
</dbReference>
<evidence type="ECO:0000313" key="2">
    <source>
        <dbReference type="Proteomes" id="UP000317940"/>
    </source>
</evidence>
<evidence type="ECO:0008006" key="3">
    <source>
        <dbReference type="Google" id="ProtNLM"/>
    </source>
</evidence>
<dbReference type="Proteomes" id="UP000317940">
    <property type="component" value="Unassembled WGS sequence"/>
</dbReference>
<organism evidence="1 2">
    <name type="scientific">Kitasatospora viridis</name>
    <dbReference type="NCBI Taxonomy" id="281105"/>
    <lineage>
        <taxon>Bacteria</taxon>
        <taxon>Bacillati</taxon>
        <taxon>Actinomycetota</taxon>
        <taxon>Actinomycetes</taxon>
        <taxon>Kitasatosporales</taxon>
        <taxon>Streptomycetaceae</taxon>
        <taxon>Kitasatospora</taxon>
    </lineage>
</organism>
<dbReference type="Pfam" id="PF19741">
    <property type="entry name" value="DUF6230"/>
    <property type="match status" value="1"/>
</dbReference>
<keyword evidence="2" id="KW-1185">Reference proteome</keyword>
<dbReference type="OrthoDB" id="4317876at2"/>
<protein>
    <recommendedName>
        <fullName evidence="3">Cholesterol esterase</fullName>
    </recommendedName>
</protein>
<reference evidence="1 2" key="1">
    <citation type="submission" date="2019-06" db="EMBL/GenBank/DDBJ databases">
        <title>Sequencing the genomes of 1000 actinobacteria strains.</title>
        <authorList>
            <person name="Klenk H.-P."/>
        </authorList>
    </citation>
    <scope>NUCLEOTIDE SEQUENCE [LARGE SCALE GENOMIC DNA]</scope>
    <source>
        <strain evidence="1 2">DSM 44826</strain>
    </source>
</reference>
<dbReference type="InterPro" id="IPR046198">
    <property type="entry name" value="DUF6230"/>
</dbReference>
<dbReference type="RefSeq" id="WP_145911838.1">
    <property type="nucleotide sequence ID" value="NZ_BAAAMZ010000028.1"/>
</dbReference>
<proteinExistence type="predicted"/>
<dbReference type="EMBL" id="VIWT01000009">
    <property type="protein sequence ID" value="TWF71630.1"/>
    <property type="molecule type" value="Genomic_DNA"/>
</dbReference>